<dbReference type="InterPro" id="IPR050976">
    <property type="entry name" value="Snaclec"/>
</dbReference>
<evidence type="ECO:0000313" key="3">
    <source>
        <dbReference type="Proteomes" id="UP001432322"/>
    </source>
</evidence>
<gene>
    <name evidence="2" type="ORF">PFISCL1PPCAC_11306</name>
</gene>
<evidence type="ECO:0008006" key="4">
    <source>
        <dbReference type="Google" id="ProtNLM"/>
    </source>
</evidence>
<dbReference type="SUPFAM" id="SSF49854">
    <property type="entry name" value="Spermadhesin, CUB domain"/>
    <property type="match status" value="1"/>
</dbReference>
<sequence>MTGITNKSIQIFSPGFPNDASIPCDFILKVDPGMLVQVEILLLEANSCCDHLVLYEGTLGGNVIADDKVQKGSLFNTKTQNFMRVSWQPKGGVNVKGMM</sequence>
<keyword evidence="3" id="KW-1185">Reference proteome</keyword>
<dbReference type="InterPro" id="IPR035914">
    <property type="entry name" value="Sperma_CUB_dom_sf"/>
</dbReference>
<name>A0AAV5VNP3_9BILA</name>
<dbReference type="PANTHER" id="PTHR22991:SF40">
    <property type="entry name" value="PROTEIN CBG13490"/>
    <property type="match status" value="1"/>
</dbReference>
<feature type="non-terminal residue" evidence="2">
    <location>
        <position position="99"/>
    </location>
</feature>
<keyword evidence="1" id="KW-1015">Disulfide bond</keyword>
<proteinExistence type="predicted"/>
<reference evidence="2" key="1">
    <citation type="submission" date="2023-10" db="EMBL/GenBank/DDBJ databases">
        <title>Genome assembly of Pristionchus species.</title>
        <authorList>
            <person name="Yoshida K."/>
            <person name="Sommer R.J."/>
        </authorList>
    </citation>
    <scope>NUCLEOTIDE SEQUENCE</scope>
    <source>
        <strain evidence="2">RS5133</strain>
    </source>
</reference>
<dbReference type="AlphaFoldDB" id="A0AAV5VNP3"/>
<accession>A0AAV5VNP3</accession>
<protein>
    <recommendedName>
        <fullName evidence="4">CUB domain-containing protein</fullName>
    </recommendedName>
</protein>
<evidence type="ECO:0000313" key="2">
    <source>
        <dbReference type="EMBL" id="GMT20009.1"/>
    </source>
</evidence>
<comment type="caution">
    <text evidence="2">The sequence shown here is derived from an EMBL/GenBank/DDBJ whole genome shotgun (WGS) entry which is preliminary data.</text>
</comment>
<dbReference type="EMBL" id="BTSY01000003">
    <property type="protein sequence ID" value="GMT20009.1"/>
    <property type="molecule type" value="Genomic_DNA"/>
</dbReference>
<dbReference type="PANTHER" id="PTHR22991">
    <property type="entry name" value="PROTEIN CBG13490"/>
    <property type="match status" value="1"/>
</dbReference>
<evidence type="ECO:0000256" key="1">
    <source>
        <dbReference type="ARBA" id="ARBA00023157"/>
    </source>
</evidence>
<dbReference type="Gene3D" id="2.60.120.290">
    <property type="entry name" value="Spermadhesin, CUB domain"/>
    <property type="match status" value="1"/>
</dbReference>
<organism evidence="2 3">
    <name type="scientific">Pristionchus fissidentatus</name>
    <dbReference type="NCBI Taxonomy" id="1538716"/>
    <lineage>
        <taxon>Eukaryota</taxon>
        <taxon>Metazoa</taxon>
        <taxon>Ecdysozoa</taxon>
        <taxon>Nematoda</taxon>
        <taxon>Chromadorea</taxon>
        <taxon>Rhabditida</taxon>
        <taxon>Rhabditina</taxon>
        <taxon>Diplogasteromorpha</taxon>
        <taxon>Diplogasteroidea</taxon>
        <taxon>Neodiplogasteridae</taxon>
        <taxon>Pristionchus</taxon>
    </lineage>
</organism>
<dbReference type="Proteomes" id="UP001432322">
    <property type="component" value="Unassembled WGS sequence"/>
</dbReference>